<evidence type="ECO:0000259" key="3">
    <source>
        <dbReference type="Pfam" id="PF04783"/>
    </source>
</evidence>
<feature type="compositionally biased region" description="Acidic residues" evidence="1">
    <location>
        <begin position="227"/>
        <end position="236"/>
    </location>
</feature>
<organism evidence="4 5">
    <name type="scientific">Nelumbo nucifera</name>
    <name type="common">Sacred lotus</name>
    <dbReference type="NCBI Taxonomy" id="4432"/>
    <lineage>
        <taxon>Eukaryota</taxon>
        <taxon>Viridiplantae</taxon>
        <taxon>Streptophyta</taxon>
        <taxon>Embryophyta</taxon>
        <taxon>Tracheophyta</taxon>
        <taxon>Spermatophyta</taxon>
        <taxon>Magnoliopsida</taxon>
        <taxon>Proteales</taxon>
        <taxon>Nelumbonaceae</taxon>
        <taxon>Nelumbo</taxon>
    </lineage>
</organism>
<evidence type="ECO:0000313" key="4">
    <source>
        <dbReference type="Proteomes" id="UP000189703"/>
    </source>
</evidence>
<dbReference type="GeneID" id="104587714"/>
<dbReference type="OMA" id="TPQWDFF"/>
<name>A0A1U7Z9E4_NELNU</name>
<dbReference type="eggNOG" id="ENOG502QSAZ">
    <property type="taxonomic scope" value="Eukaryota"/>
</dbReference>
<dbReference type="Proteomes" id="UP000189703">
    <property type="component" value="Unplaced"/>
</dbReference>
<dbReference type="PANTHER" id="PTHR21450:SF6">
    <property type="entry name" value="EXPRESSED PROTEIN"/>
    <property type="match status" value="1"/>
</dbReference>
<dbReference type="FunCoup" id="A0A1U7Z9E4">
    <property type="interactions" value="2409"/>
</dbReference>
<gene>
    <name evidence="5" type="primary">LOC104587714</name>
</gene>
<dbReference type="OrthoDB" id="694308at2759"/>
<feature type="region of interest" description="Disordered" evidence="1">
    <location>
        <begin position="225"/>
        <end position="257"/>
    </location>
</feature>
<accession>A0A1U7Z9E4</accession>
<dbReference type="InterPro" id="IPR006868">
    <property type="entry name" value="DUF630"/>
</dbReference>
<dbReference type="InterPro" id="IPR006867">
    <property type="entry name" value="DUF632"/>
</dbReference>
<feature type="region of interest" description="Disordered" evidence="1">
    <location>
        <begin position="273"/>
        <end position="292"/>
    </location>
</feature>
<protein>
    <submittedName>
        <fullName evidence="5">Uncharacterized protein LOC104587714 isoform X1</fullName>
    </submittedName>
</protein>
<evidence type="ECO:0000313" key="5">
    <source>
        <dbReference type="RefSeq" id="XP_010243725.1"/>
    </source>
</evidence>
<feature type="region of interest" description="Disordered" evidence="1">
    <location>
        <begin position="151"/>
        <end position="193"/>
    </location>
</feature>
<dbReference type="Pfam" id="PF04782">
    <property type="entry name" value="DUF632"/>
    <property type="match status" value="1"/>
</dbReference>
<dbReference type="PANTHER" id="PTHR21450">
    <property type="entry name" value="PROTEIN ALTERED PHOSPHATE STARVATION RESPONSE 1"/>
    <property type="match status" value="1"/>
</dbReference>
<proteinExistence type="predicted"/>
<evidence type="ECO:0000259" key="2">
    <source>
        <dbReference type="Pfam" id="PF04782"/>
    </source>
</evidence>
<dbReference type="InParanoid" id="A0A1U7Z9E4"/>
<reference evidence="5" key="1">
    <citation type="submission" date="2025-08" db="UniProtKB">
        <authorList>
            <consortium name="RefSeq"/>
        </authorList>
    </citation>
    <scope>IDENTIFICATION</scope>
</reference>
<dbReference type="RefSeq" id="XP_010243725.1">
    <property type="nucleotide sequence ID" value="XM_010245423.2"/>
</dbReference>
<sequence length="778" mass="87149">MREISVNIVLKMGVSSSRIEDDKALQLCRERKKFVKQALDGRCSLADTHVAYIHSLKNMGTALRKFVGPEAPIESSLYTSTNATPEPLVLTEKSLSQFSYSSPSMSQHVDATETFSPTPSPPYSGRFQVNYMKTGSSSTTVEEKPPFAITGTLESSMSTHQNLTPRSGERPETSPFRESPLAPATPPWDYFGPLHPIDDQFSFQDSRGLTHGLDNADDIRRLREEEGIPELEEEEEKAVSNGRAESQESEDEFDEPSTVNLVRSFKNLTRVSDSHLTNGSTTMPSTRSISSETELLNGEKSVSPDFTPLNTKSSVVTLPMDEKKAAEKEGSFENKLGTKDFLASIKEIEFLFSKAAESGKEVPRMLEANKLHFRPIFPGKEGSSTASLLFKVCFSCGKDPTHFPEELEPAPTEVKYLTWHRSASSCSSSSRNPLCSTLKDDMQDINNYNSFCMNSGSHASTLDRLYAWERKLYDEVKASGMIRREYDVKCKLLRQQESKEENIYKIDKTRAVVKDLHSRIKVAIHRIDSISKRIEELRDKELQPQLEELIAGLNRMWEMMLECHSLQVSVIHAAYNSGSPIVSMQSESHRQATMHLEYELSSLSSRFTKWISAQKSYLQAINGWLHKCILQQQRNRRKKNRSAGPSLREEGPPIYVTCGFWLDKLEVLPTKDVVDSIKTLAADTSRFLPHLEKTPGNSSNNSFPPSWKVGSSGEAMVGTTGEAPPQDWNSGFDHFKSSLVGVLENLNQFAQRSVIMYSELSQAIQNAKGTGQNSVKSR</sequence>
<dbReference type="Pfam" id="PF04783">
    <property type="entry name" value="DUF630"/>
    <property type="match status" value="1"/>
</dbReference>
<feature type="domain" description="DUF632" evidence="2">
    <location>
        <begin position="342"/>
        <end position="684"/>
    </location>
</feature>
<feature type="domain" description="DUF630" evidence="3">
    <location>
        <begin position="12"/>
        <end position="68"/>
    </location>
</feature>
<feature type="region of interest" description="Disordered" evidence="1">
    <location>
        <begin position="710"/>
        <end position="729"/>
    </location>
</feature>
<keyword evidence="4" id="KW-1185">Reference proteome</keyword>
<dbReference type="AlphaFoldDB" id="A0A1U7Z9E4"/>
<feature type="compositionally biased region" description="Polar residues" evidence="1">
    <location>
        <begin position="152"/>
        <end position="165"/>
    </location>
</feature>
<dbReference type="KEGG" id="nnu:104587714"/>
<evidence type="ECO:0000256" key="1">
    <source>
        <dbReference type="SAM" id="MobiDB-lite"/>
    </source>
</evidence>